<dbReference type="Gene3D" id="1.10.4100.10">
    <property type="entry name" value="2-methylcitrate dehydratase PrpD"/>
    <property type="match status" value="1"/>
</dbReference>
<evidence type="ECO:0000313" key="4">
    <source>
        <dbReference type="EMBL" id="MCC3266947.1"/>
    </source>
</evidence>
<dbReference type="InterPro" id="IPR045337">
    <property type="entry name" value="MmgE_PrpD_C"/>
</dbReference>
<sequence length="466" mass="48556">MTSVFQTVPVGPAAAVADAVDELAAFAVTVHYETLPAAVRDRLALMLTDLWGVATAGGKTPEMQALVAAWQGGPGPSPVFGTHFFTNAETAAFLNAVAACELELDEGNKHAQGHPAVHVVFAAMAAVQLAPHPVSGADFLTAVAAGYEVAARFGRALNRNPLWHTHGHWGATGAACAAALIRGLPADRVAAAIDAAAGLVQAAPWSMVLDGHFTRNLWAAGANLAGLNAVRLSAAGLVGNNGAASATLGTLVGTLDPVELTRGLGRDWLLIEGYAKMHSSCSYTHGAVDLALELRSEPVDPEQIMEVKVLTHSLAAPLFATTATNRLSAMFSFPFVVANALLQGEVSPASMEPNGPNFDAARRLASKVTVAASPEFDVVLPAERRTRLEIRYADGSVDAAEAPNPRGDVDYYPLDRSGIRTKLSGLIGAEPARRLDRAVHGLADGPDAAASLNNLTELIRMEGQEL</sequence>
<gene>
    <name evidence="4" type="ORF">LJ752_12950</name>
</gene>
<feature type="domain" description="MmgE/PrpD N-terminal" evidence="2">
    <location>
        <begin position="22"/>
        <end position="249"/>
    </location>
</feature>
<feature type="domain" description="MmgE/PrpD C-terminal" evidence="3">
    <location>
        <begin position="278"/>
        <end position="427"/>
    </location>
</feature>
<evidence type="ECO:0000259" key="3">
    <source>
        <dbReference type="Pfam" id="PF19305"/>
    </source>
</evidence>
<dbReference type="InterPro" id="IPR042188">
    <property type="entry name" value="MmgE/PrpD_sf_2"/>
</dbReference>
<evidence type="ECO:0000256" key="1">
    <source>
        <dbReference type="ARBA" id="ARBA00006174"/>
    </source>
</evidence>
<comment type="similarity">
    <text evidence="1">Belongs to the PrpD family.</text>
</comment>
<dbReference type="Gene3D" id="3.30.1330.120">
    <property type="entry name" value="2-methylcitrate dehydratase PrpD"/>
    <property type="match status" value="1"/>
</dbReference>
<dbReference type="InterPro" id="IPR045336">
    <property type="entry name" value="MmgE_PrpD_N"/>
</dbReference>
<accession>A0ABS8GJU3</accession>
<dbReference type="InterPro" id="IPR042183">
    <property type="entry name" value="MmgE/PrpD_sf_1"/>
</dbReference>
<dbReference type="EMBL" id="JAJFZQ010000006">
    <property type="protein sequence ID" value="MCC3266947.1"/>
    <property type="molecule type" value="Genomic_DNA"/>
</dbReference>
<keyword evidence="5" id="KW-1185">Reference proteome</keyword>
<dbReference type="SUPFAM" id="SSF103378">
    <property type="entry name" value="2-methylcitrate dehydratase PrpD"/>
    <property type="match status" value="1"/>
</dbReference>
<reference evidence="4" key="1">
    <citation type="submission" date="2021-10" db="EMBL/GenBank/DDBJ databases">
        <title>Novel species in genus Arthrobacter.</title>
        <authorList>
            <person name="Liu Y."/>
        </authorList>
    </citation>
    <scope>NUCLEOTIDE SEQUENCE</scope>
    <source>
        <strain evidence="4">Zg-Y786</strain>
    </source>
</reference>
<protein>
    <submittedName>
        <fullName evidence="4">MmgE/PrpD family protein</fullName>
    </submittedName>
</protein>
<dbReference type="PANTHER" id="PTHR16943">
    <property type="entry name" value="2-METHYLCITRATE DEHYDRATASE-RELATED"/>
    <property type="match status" value="1"/>
</dbReference>
<name>A0ABS8GJU3_9MICC</name>
<comment type="caution">
    <text evidence="4">The sequence shown here is derived from an EMBL/GenBank/DDBJ whole genome shotgun (WGS) entry which is preliminary data.</text>
</comment>
<dbReference type="RefSeq" id="WP_227891750.1">
    <property type="nucleotide sequence ID" value="NZ_JAJFZQ010000006.1"/>
</dbReference>
<dbReference type="Pfam" id="PF03972">
    <property type="entry name" value="MmgE_PrpD_N"/>
    <property type="match status" value="1"/>
</dbReference>
<dbReference type="InterPro" id="IPR036148">
    <property type="entry name" value="MmgE/PrpD_sf"/>
</dbReference>
<evidence type="ECO:0000259" key="2">
    <source>
        <dbReference type="Pfam" id="PF03972"/>
    </source>
</evidence>
<dbReference type="InterPro" id="IPR005656">
    <property type="entry name" value="MmgE_PrpD"/>
</dbReference>
<dbReference type="Pfam" id="PF19305">
    <property type="entry name" value="MmgE_PrpD_C"/>
    <property type="match status" value="1"/>
</dbReference>
<proteinExistence type="inferred from homology"/>
<dbReference type="PANTHER" id="PTHR16943:SF8">
    <property type="entry name" value="2-METHYLCITRATE DEHYDRATASE"/>
    <property type="match status" value="1"/>
</dbReference>
<dbReference type="Proteomes" id="UP001139168">
    <property type="component" value="Unassembled WGS sequence"/>
</dbReference>
<evidence type="ECO:0000313" key="5">
    <source>
        <dbReference type="Proteomes" id="UP001139168"/>
    </source>
</evidence>
<organism evidence="4 5">
    <name type="scientific">Arthrobacter gengyunqii</name>
    <dbReference type="NCBI Taxonomy" id="2886940"/>
    <lineage>
        <taxon>Bacteria</taxon>
        <taxon>Bacillati</taxon>
        <taxon>Actinomycetota</taxon>
        <taxon>Actinomycetes</taxon>
        <taxon>Micrococcales</taxon>
        <taxon>Micrococcaceae</taxon>
        <taxon>Arthrobacter</taxon>
    </lineage>
</organism>